<organism evidence="2 3">
    <name type="scientific">Portunus trituberculatus</name>
    <name type="common">Swimming crab</name>
    <name type="synonym">Neptunus trituberculatus</name>
    <dbReference type="NCBI Taxonomy" id="210409"/>
    <lineage>
        <taxon>Eukaryota</taxon>
        <taxon>Metazoa</taxon>
        <taxon>Ecdysozoa</taxon>
        <taxon>Arthropoda</taxon>
        <taxon>Crustacea</taxon>
        <taxon>Multicrustacea</taxon>
        <taxon>Malacostraca</taxon>
        <taxon>Eumalacostraca</taxon>
        <taxon>Eucarida</taxon>
        <taxon>Decapoda</taxon>
        <taxon>Pleocyemata</taxon>
        <taxon>Brachyura</taxon>
        <taxon>Eubrachyura</taxon>
        <taxon>Portunoidea</taxon>
        <taxon>Portunidae</taxon>
        <taxon>Portuninae</taxon>
        <taxon>Portunus</taxon>
    </lineage>
</organism>
<sequence length="76" mass="8313">MASRATAYHKGTNDREGRRKRGYPQPCPTLDRLGRSCRIVVYKGPGRGRRGLNRHAGLPRVPDGDVAADATTPPQC</sequence>
<dbReference type="AlphaFoldDB" id="A0A5B7FB26"/>
<reference evidence="2 3" key="1">
    <citation type="submission" date="2019-05" db="EMBL/GenBank/DDBJ databases">
        <title>Another draft genome of Portunus trituberculatus and its Hox gene families provides insights of decapod evolution.</title>
        <authorList>
            <person name="Jeong J.-H."/>
            <person name="Song I."/>
            <person name="Kim S."/>
            <person name="Choi T."/>
            <person name="Kim D."/>
            <person name="Ryu S."/>
            <person name="Kim W."/>
        </authorList>
    </citation>
    <scope>NUCLEOTIDE SEQUENCE [LARGE SCALE GENOMIC DNA]</scope>
    <source>
        <tissue evidence="2">Muscle</tissue>
    </source>
</reference>
<protein>
    <submittedName>
        <fullName evidence="2">Uncharacterized protein</fullName>
    </submittedName>
</protein>
<evidence type="ECO:0000313" key="3">
    <source>
        <dbReference type="Proteomes" id="UP000324222"/>
    </source>
</evidence>
<keyword evidence="3" id="KW-1185">Reference proteome</keyword>
<dbReference type="EMBL" id="VSRR010005930">
    <property type="protein sequence ID" value="MPC43652.1"/>
    <property type="molecule type" value="Genomic_DNA"/>
</dbReference>
<feature type="region of interest" description="Disordered" evidence="1">
    <location>
        <begin position="1"/>
        <end position="29"/>
    </location>
</feature>
<proteinExistence type="predicted"/>
<dbReference type="Proteomes" id="UP000324222">
    <property type="component" value="Unassembled WGS sequence"/>
</dbReference>
<name>A0A5B7FB26_PORTR</name>
<evidence type="ECO:0000313" key="2">
    <source>
        <dbReference type="EMBL" id="MPC43652.1"/>
    </source>
</evidence>
<comment type="caution">
    <text evidence="2">The sequence shown here is derived from an EMBL/GenBank/DDBJ whole genome shotgun (WGS) entry which is preliminary data.</text>
</comment>
<accession>A0A5B7FB26</accession>
<gene>
    <name evidence="2" type="ORF">E2C01_037305</name>
</gene>
<evidence type="ECO:0000256" key="1">
    <source>
        <dbReference type="SAM" id="MobiDB-lite"/>
    </source>
</evidence>
<feature type="region of interest" description="Disordered" evidence="1">
    <location>
        <begin position="45"/>
        <end position="76"/>
    </location>
</feature>